<evidence type="ECO:0000313" key="4">
    <source>
        <dbReference type="EMBL" id="MCQ8240153.1"/>
    </source>
</evidence>
<evidence type="ECO:0000256" key="1">
    <source>
        <dbReference type="SAM" id="SignalP"/>
    </source>
</evidence>
<sequence>MRRIQGLLASSIIAAAGALCCDPAGAQSFTPIKPPAVPLVTREPYLNVWLRTNTAQAPGVWPAHWNGAVKAITGIVLIDGQPFLFLGAPSTPKITRQMVQTSLVTTATQSKFTFTGGGVELDVDFLSPVEAKDLRRLSMPLSDIVTSARSSDGIAHKVEVYYDISGEWAHGDPTQLIRWAPETINRDADGSSRKGTLSAWTVTPNSPTVFQQVNDYPSWGTVLFATETTKALTTQSGADADVRTQFVSYGKLTGGNDGVQPRAINDRYPVFAFSNDFGSVGSTPTASFTALIGHVRDPAINFVGNGIPSLWRQYWPAYESMLAFAFNDAAAALKRADKLDAAIDKASSAVGGAHYSALTALSLRQAFAATELTGTSTDDPYLFLEEISSDDNVSTVDVMYPSMPAFLYMNPELVKYLLAPVISYSESGLWPQLFAPHDLGSTYPNATGHNDGGGENMPVEETANMLIMADAYMQHVGKADAAVYANDHYALFKQWATYLLTIPAGVRYPNALDPQFQNQTDDFTGPIAHSVNLALKGIEAVGAMGQIAKYAGNTRDAKYFRQQAEQLISSWVQLSQNSTGSHLLLQYKEPANPYSGDTTGEPDSYWSLKYNAYPDKLLGLNLLPQSILTEEADFYKTQEHPTGIQLDPRTIDNPPHTFTKADWELWTAASTNDPTLAQNIIDEVYTYANTTMSGVPFPDYYDPNSSFNAFTARPVVGGLFAPLTVATPAK</sequence>
<keyword evidence="1" id="KW-0732">Signal</keyword>
<comment type="caution">
    <text evidence="4">The sequence shown here is derived from an EMBL/GenBank/DDBJ whole genome shotgun (WGS) entry which is preliminary data.</text>
</comment>
<protein>
    <submittedName>
        <fullName evidence="4">DUF5127 domain-containing protein</fullName>
    </submittedName>
</protein>
<feature type="chain" id="PRO_5046428367" evidence="1">
    <location>
        <begin position="27"/>
        <end position="730"/>
    </location>
</feature>
<dbReference type="PANTHER" id="PTHR31987:SF1">
    <property type="entry name" value="GLUTAMINASE A"/>
    <property type="match status" value="1"/>
</dbReference>
<gene>
    <name evidence="4" type="ORF">NFI88_04770</name>
</gene>
<organism evidence="4 5">
    <name type="scientific">Rhizosaccharibacter radicis</name>
    <dbReference type="NCBI Taxonomy" id="2782605"/>
    <lineage>
        <taxon>Bacteria</taxon>
        <taxon>Pseudomonadati</taxon>
        <taxon>Pseudomonadota</taxon>
        <taxon>Alphaproteobacteria</taxon>
        <taxon>Acetobacterales</taxon>
        <taxon>Acetobacteraceae</taxon>
        <taxon>Rhizosaccharibacter</taxon>
    </lineage>
</organism>
<dbReference type="PANTHER" id="PTHR31987">
    <property type="entry name" value="GLUTAMINASE A-RELATED"/>
    <property type="match status" value="1"/>
</dbReference>
<name>A0ABT1VUY2_9PROT</name>
<feature type="domain" description="Glutaminase A central" evidence="2">
    <location>
        <begin position="352"/>
        <end position="722"/>
    </location>
</feature>
<dbReference type="InterPro" id="IPR032514">
    <property type="entry name" value="GtaA_central"/>
</dbReference>
<accession>A0ABT1VUY2</accession>
<dbReference type="RefSeq" id="WP_422918902.1">
    <property type="nucleotide sequence ID" value="NZ_JAMZEJ010000003.1"/>
</dbReference>
<dbReference type="Pfam" id="PF17168">
    <property type="entry name" value="DUF5127"/>
    <property type="match status" value="1"/>
</dbReference>
<dbReference type="InterPro" id="IPR052743">
    <property type="entry name" value="Glutaminase_GtaA"/>
</dbReference>
<feature type="signal peptide" evidence="1">
    <location>
        <begin position="1"/>
        <end position="26"/>
    </location>
</feature>
<dbReference type="Pfam" id="PF16335">
    <property type="entry name" value="GtaA_6_Hairpin"/>
    <property type="match status" value="1"/>
</dbReference>
<evidence type="ECO:0000313" key="5">
    <source>
        <dbReference type="Proteomes" id="UP001524547"/>
    </source>
</evidence>
<evidence type="ECO:0000259" key="2">
    <source>
        <dbReference type="Pfam" id="PF16335"/>
    </source>
</evidence>
<keyword evidence="5" id="KW-1185">Reference proteome</keyword>
<evidence type="ECO:0000259" key="3">
    <source>
        <dbReference type="Pfam" id="PF17168"/>
    </source>
</evidence>
<dbReference type="EMBL" id="JAMZEJ010000003">
    <property type="protein sequence ID" value="MCQ8240153.1"/>
    <property type="molecule type" value="Genomic_DNA"/>
</dbReference>
<dbReference type="Proteomes" id="UP001524547">
    <property type="component" value="Unassembled WGS sequence"/>
</dbReference>
<feature type="domain" description="Glutaminase A N-terminal" evidence="3">
    <location>
        <begin position="108"/>
        <end position="345"/>
    </location>
</feature>
<dbReference type="InterPro" id="IPR033433">
    <property type="entry name" value="GtaA_N"/>
</dbReference>
<proteinExistence type="predicted"/>
<reference evidence="4 5" key="1">
    <citation type="submission" date="2022-06" db="EMBL/GenBank/DDBJ databases">
        <title>Rhizosaccharibacter gen. nov. sp. nov. KSS12, endophytic bacteria isolated from sugarcane.</title>
        <authorList>
            <person name="Pitiwittayakul N."/>
        </authorList>
    </citation>
    <scope>NUCLEOTIDE SEQUENCE [LARGE SCALE GENOMIC DNA]</scope>
    <source>
        <strain evidence="4 5">KSS12</strain>
    </source>
</reference>